<proteinExistence type="predicted"/>
<feature type="region of interest" description="Disordered" evidence="1">
    <location>
        <begin position="1"/>
        <end position="30"/>
    </location>
</feature>
<dbReference type="SUPFAM" id="SSF81383">
    <property type="entry name" value="F-box domain"/>
    <property type="match status" value="1"/>
</dbReference>
<dbReference type="Pfam" id="PF12937">
    <property type="entry name" value="F-box-like"/>
    <property type="match status" value="1"/>
</dbReference>
<dbReference type="AlphaFoldDB" id="A0A9N8ETH2"/>
<feature type="domain" description="F-box" evidence="2">
    <location>
        <begin position="38"/>
        <end position="75"/>
    </location>
</feature>
<evidence type="ECO:0000313" key="3">
    <source>
        <dbReference type="EMBL" id="CAB9524774.1"/>
    </source>
</evidence>
<sequence length="369" mass="41566">MFRNLKKRSVEMPRRGQGKAPKNEHPSRGGLSLVDLSDEVLLSLLEQYLDVASLALVGRTCRRLYSLSRKESLWEPHLEPFLGSRELPPARVQQAIENDGPAKLYGLLLQPKDDAVWKCKACGDSLKSTTTSTTSNNNEQQQQQRCPCVCRRVHMPFIVMGFTPRRCGSSSLAHNFDSMRSELETHFAFQLELVDTLPTFTEEQQQKQVDMLILCTTEGPGLSDEEQQGLIHFVRNGGTAVVTAFSEHSQHGHFNQKLVDWLGIDVIPHSPFIRRARKSRLASLPNGPFPSTGQFVNLGETTFHSGGTHHTSMFFPRGHPRTGLGEVFVVSNYHWIADRHHWHGGRFQRNKDNRHLLLNLAASAAVYQA</sequence>
<evidence type="ECO:0000256" key="1">
    <source>
        <dbReference type="SAM" id="MobiDB-lite"/>
    </source>
</evidence>
<organism evidence="3 4">
    <name type="scientific">Seminavis robusta</name>
    <dbReference type="NCBI Taxonomy" id="568900"/>
    <lineage>
        <taxon>Eukaryota</taxon>
        <taxon>Sar</taxon>
        <taxon>Stramenopiles</taxon>
        <taxon>Ochrophyta</taxon>
        <taxon>Bacillariophyta</taxon>
        <taxon>Bacillariophyceae</taxon>
        <taxon>Bacillariophycidae</taxon>
        <taxon>Naviculales</taxon>
        <taxon>Naviculaceae</taxon>
        <taxon>Seminavis</taxon>
    </lineage>
</organism>
<dbReference type="Gene3D" id="1.20.1280.50">
    <property type="match status" value="1"/>
</dbReference>
<evidence type="ECO:0000313" key="4">
    <source>
        <dbReference type="Proteomes" id="UP001153069"/>
    </source>
</evidence>
<gene>
    <name evidence="3" type="ORF">SEMRO_1583_G283980.1</name>
</gene>
<comment type="caution">
    <text evidence="3">The sequence shown here is derived from an EMBL/GenBank/DDBJ whole genome shotgun (WGS) entry which is preliminary data.</text>
</comment>
<name>A0A9N8ETH2_9STRA</name>
<dbReference type="InterPro" id="IPR036047">
    <property type="entry name" value="F-box-like_dom_sf"/>
</dbReference>
<keyword evidence="4" id="KW-1185">Reference proteome</keyword>
<dbReference type="EMBL" id="CAICTM010001581">
    <property type="protein sequence ID" value="CAB9524774.1"/>
    <property type="molecule type" value="Genomic_DNA"/>
</dbReference>
<dbReference type="InterPro" id="IPR001810">
    <property type="entry name" value="F-box_dom"/>
</dbReference>
<dbReference type="Proteomes" id="UP001153069">
    <property type="component" value="Unassembled WGS sequence"/>
</dbReference>
<reference evidence="3" key="1">
    <citation type="submission" date="2020-06" db="EMBL/GenBank/DDBJ databases">
        <authorList>
            <consortium name="Plant Systems Biology data submission"/>
        </authorList>
    </citation>
    <scope>NUCLEOTIDE SEQUENCE</scope>
    <source>
        <strain evidence="3">D6</strain>
    </source>
</reference>
<protein>
    <recommendedName>
        <fullName evidence="2">F-box domain-containing protein</fullName>
    </recommendedName>
</protein>
<accession>A0A9N8ETH2</accession>
<evidence type="ECO:0000259" key="2">
    <source>
        <dbReference type="Pfam" id="PF12937"/>
    </source>
</evidence>